<feature type="transmembrane region" description="Helical" evidence="1">
    <location>
        <begin position="210"/>
        <end position="233"/>
    </location>
</feature>
<comment type="caution">
    <text evidence="2">The sequence shown here is derived from an EMBL/GenBank/DDBJ whole genome shotgun (WGS) entry which is preliminary data.</text>
</comment>
<evidence type="ECO:0000313" key="3">
    <source>
        <dbReference type="Proteomes" id="UP000032483"/>
    </source>
</evidence>
<name>A0A0D8IZI4_9FIRM</name>
<feature type="transmembrane region" description="Helical" evidence="1">
    <location>
        <begin position="151"/>
        <end position="174"/>
    </location>
</feature>
<dbReference type="EMBL" id="JXXK01000027">
    <property type="protein sequence ID" value="KJF38943.1"/>
    <property type="molecule type" value="Genomic_DNA"/>
</dbReference>
<proteinExistence type="predicted"/>
<keyword evidence="1" id="KW-0812">Transmembrane</keyword>
<reference evidence="2" key="1">
    <citation type="submission" date="2015-02" db="EMBL/GenBank/DDBJ databases">
        <title>A novel member of the family Ruminococcaceae isolated from human feces.</title>
        <authorList>
            <person name="Shkoporov A.N."/>
            <person name="Chaplin A.V."/>
            <person name="Motuzova O.V."/>
            <person name="Kafarskaia L.I."/>
            <person name="Khokhlova E.V."/>
            <person name="Efimov B.A."/>
        </authorList>
    </citation>
    <scope>NUCLEOTIDE SEQUENCE [LARGE SCALE GENOMIC DNA]</scope>
    <source>
        <strain evidence="2">585-1</strain>
    </source>
</reference>
<feature type="transmembrane region" description="Helical" evidence="1">
    <location>
        <begin position="180"/>
        <end position="198"/>
    </location>
</feature>
<dbReference type="RefSeq" id="WP_050006140.1">
    <property type="nucleotide sequence ID" value="NZ_JBBNKJ010000015.1"/>
</dbReference>
<organism evidence="2 3">
    <name type="scientific">Ruthenibacterium lactatiformans</name>
    <dbReference type="NCBI Taxonomy" id="1550024"/>
    <lineage>
        <taxon>Bacteria</taxon>
        <taxon>Bacillati</taxon>
        <taxon>Bacillota</taxon>
        <taxon>Clostridia</taxon>
        <taxon>Eubacteriales</taxon>
        <taxon>Oscillospiraceae</taxon>
        <taxon>Ruthenibacterium</taxon>
    </lineage>
</organism>
<evidence type="ECO:0000256" key="1">
    <source>
        <dbReference type="SAM" id="Phobius"/>
    </source>
</evidence>
<protein>
    <recommendedName>
        <fullName evidence="4">Conjugal transfer protein TrbL</fullName>
    </recommendedName>
</protein>
<feature type="transmembrane region" description="Helical" evidence="1">
    <location>
        <begin position="245"/>
        <end position="263"/>
    </location>
</feature>
<keyword evidence="1" id="KW-0472">Membrane</keyword>
<dbReference type="InterPro" id="IPR045798">
    <property type="entry name" value="TrbL_Firmicutes"/>
</dbReference>
<feature type="transmembrane region" description="Helical" evidence="1">
    <location>
        <begin position="47"/>
        <end position="68"/>
    </location>
</feature>
<dbReference type="AlphaFoldDB" id="A0A0D8IZI4"/>
<evidence type="ECO:0000313" key="2">
    <source>
        <dbReference type="EMBL" id="KJF38943.1"/>
    </source>
</evidence>
<accession>A0A0D8IZI4</accession>
<dbReference type="PATRIC" id="fig|1550024.3.peg.3457"/>
<keyword evidence="3" id="KW-1185">Reference proteome</keyword>
<dbReference type="Proteomes" id="UP000032483">
    <property type="component" value="Unassembled WGS sequence"/>
</dbReference>
<dbReference type="GeneID" id="42857899"/>
<sequence>MNQNWIVENILNAFATWNDKLAELWSLVTMSPDAFKGGAVWAVMQNIHGGLLAVGYGLLILFFAMSLFKNTANFHELKRPEAAIGYLVRFVAAKAAVTYGMEIMLKLFEICNGIVLQAATGMGGISQAMVSLPSEIETAIRNVGFLASIPLWLVTILGSLLITVLSFVMILTVYGRFFYIYIYTALAPIPLASFAGESTQNVGVSFLKSYVGVCMEGAVIVLACVIYSGFVTAPSVTTGEAASMVWSYLAEVAFNMLVLVGLVKGSDRVIHEMMGL</sequence>
<evidence type="ECO:0008006" key="4">
    <source>
        <dbReference type="Google" id="ProtNLM"/>
    </source>
</evidence>
<gene>
    <name evidence="2" type="ORF">TQ39_15160</name>
</gene>
<keyword evidence="1" id="KW-1133">Transmembrane helix</keyword>
<dbReference type="Pfam" id="PF19478">
    <property type="entry name" value="TrbL_2"/>
    <property type="match status" value="1"/>
</dbReference>